<keyword evidence="4" id="KW-0067">ATP-binding</keyword>
<feature type="compositionally biased region" description="Acidic residues" evidence="5">
    <location>
        <begin position="126"/>
        <end position="143"/>
    </location>
</feature>
<dbReference type="PANTHER" id="PTHR45626">
    <property type="entry name" value="TRANSCRIPTION TERMINATION FACTOR 2-RELATED"/>
    <property type="match status" value="1"/>
</dbReference>
<feature type="compositionally biased region" description="Basic and acidic residues" evidence="5">
    <location>
        <begin position="90"/>
        <end position="101"/>
    </location>
</feature>
<protein>
    <recommendedName>
        <fullName evidence="6">Helicase C-terminal domain-containing protein</fullName>
    </recommendedName>
</protein>
<dbReference type="Pfam" id="PF00271">
    <property type="entry name" value="Helicase_C"/>
    <property type="match status" value="1"/>
</dbReference>
<dbReference type="Proteomes" id="UP000177625">
    <property type="component" value="Unassembled WGS sequence"/>
</dbReference>
<gene>
    <name evidence="7" type="ORF">RSE6_12359</name>
</gene>
<dbReference type="AlphaFoldDB" id="A0A1E1MQA2"/>
<dbReference type="PROSITE" id="PS51194">
    <property type="entry name" value="HELICASE_CTER"/>
    <property type="match status" value="1"/>
</dbReference>
<dbReference type="InterPro" id="IPR049730">
    <property type="entry name" value="SNF2/RAD54-like_C"/>
</dbReference>
<feature type="region of interest" description="Disordered" evidence="5">
    <location>
        <begin position="40"/>
        <end position="172"/>
    </location>
</feature>
<feature type="compositionally biased region" description="Basic residues" evidence="5">
    <location>
        <begin position="210"/>
        <end position="221"/>
    </location>
</feature>
<accession>A0A1E1MQA2</accession>
<dbReference type="EMBL" id="FJVC01000481">
    <property type="protein sequence ID" value="CZT51239.1"/>
    <property type="molecule type" value="Genomic_DNA"/>
</dbReference>
<evidence type="ECO:0000313" key="7">
    <source>
        <dbReference type="EMBL" id="CZT51239.1"/>
    </source>
</evidence>
<dbReference type="SMART" id="SM00490">
    <property type="entry name" value="HELICc"/>
    <property type="match status" value="1"/>
</dbReference>
<feature type="region of interest" description="Disordered" evidence="5">
    <location>
        <begin position="613"/>
        <end position="639"/>
    </location>
</feature>
<dbReference type="GO" id="GO:0008094">
    <property type="term" value="F:ATP-dependent activity, acting on DNA"/>
    <property type="evidence" value="ECO:0007669"/>
    <property type="project" value="TreeGrafter"/>
</dbReference>
<proteinExistence type="predicted"/>
<dbReference type="InterPro" id="IPR027417">
    <property type="entry name" value="P-loop_NTPase"/>
</dbReference>
<feature type="compositionally biased region" description="Basic and acidic residues" evidence="5">
    <location>
        <begin position="150"/>
        <end position="159"/>
    </location>
</feature>
<dbReference type="GO" id="GO:0004386">
    <property type="term" value="F:helicase activity"/>
    <property type="evidence" value="ECO:0007669"/>
    <property type="project" value="UniProtKB-KW"/>
</dbReference>
<dbReference type="InterPro" id="IPR001650">
    <property type="entry name" value="Helicase_C-like"/>
</dbReference>
<feature type="compositionally biased region" description="Basic and acidic residues" evidence="5">
    <location>
        <begin position="61"/>
        <end position="70"/>
    </location>
</feature>
<name>A0A1E1MQA2_RHYSE</name>
<reference evidence="8" key="1">
    <citation type="submission" date="2016-03" db="EMBL/GenBank/DDBJ databases">
        <authorList>
            <person name="Guldener U."/>
        </authorList>
    </citation>
    <scope>NUCLEOTIDE SEQUENCE [LARGE SCALE GENOMIC DNA]</scope>
</reference>
<organism evidence="7 8">
    <name type="scientific">Rhynchosporium secalis</name>
    <name type="common">Barley scald fungus</name>
    <dbReference type="NCBI Taxonomy" id="38038"/>
    <lineage>
        <taxon>Eukaryota</taxon>
        <taxon>Fungi</taxon>
        <taxon>Dikarya</taxon>
        <taxon>Ascomycota</taxon>
        <taxon>Pezizomycotina</taxon>
        <taxon>Leotiomycetes</taxon>
        <taxon>Helotiales</taxon>
        <taxon>Ploettnerulaceae</taxon>
        <taxon>Rhynchosporium</taxon>
    </lineage>
</organism>
<feature type="compositionally biased region" description="Basic residues" evidence="5">
    <location>
        <begin position="619"/>
        <end position="629"/>
    </location>
</feature>
<dbReference type="Gene3D" id="3.40.50.300">
    <property type="entry name" value="P-loop containing nucleotide triphosphate hydrolases"/>
    <property type="match status" value="1"/>
</dbReference>
<keyword evidence="1" id="KW-0547">Nucleotide-binding</keyword>
<keyword evidence="3" id="KW-0347">Helicase</keyword>
<dbReference type="CDD" id="cd18793">
    <property type="entry name" value="SF2_C_SNF"/>
    <property type="match status" value="1"/>
</dbReference>
<dbReference type="InterPro" id="IPR000330">
    <property type="entry name" value="SNF2_N"/>
</dbReference>
<feature type="region of interest" description="Disordered" evidence="5">
    <location>
        <begin position="820"/>
        <end position="842"/>
    </location>
</feature>
<sequence>MPTQPEPHIKKEIYATPSRVSIGPSVTIDLTKGSDETSCCIDLTESSDENDPVILTSSEVYDPKPIKEESSPPSKKKKRKRMHEGASTNRHGEDDVDHTEQSVEYDDEVSTPSDITGHRKYIDPTECGDDYGDDYSGADDDEFPAPSEIVNREVIKEEPPSPPEIQSVLIPKDDSGNVDYSLFVDKGSNYAVTEDDEYSDIQESLAMQNSKKRKQRAPRARTAREYHQAPKDKLSITQRRSNIWKKQRLDKIEEATKKHIASKKHTKIPRAHAKDFDAGHFRDDLLGSGDPTSGDDLDDGLQLRGNTRDGVWKDLQKGQTWLELNEHTSDLGDTSMVYESKRMDNSMSRMSKSDVVITTYGELVKSLPQPDPDTIRRWKKENQDIGDMTLQWTKENMEGAGMLHQVQWHRIIIDECTPVMNCYEEFHPMLRFVEEPFTEDLSLQQFQRRYCDVSDIGSCRALNIVLTGIILRRTLKGKILGFPIIKLEPTHREIREVKRYLPERLLYRIIHDRFRELLNQSFEDGDEQKHLNTLLAQLTRLRQLIASPDLIARQIMVVLGSKGMRAFMKKLKDTRFAAKAKPQRRILEAPWPMSQLPKILYRGIRHQGTRIDRIPNKDKSKHKARREVRKGKDARGFRPTLSPEQKWPLEWLKDYDEDNDEEVLATAKLRGTVLQTKVWLKEAPLDKIVVFTQFRFFAILGDMPNTDRSDAVKHVEGDPTIQVMIAGLKCGGTGLNFQFANRGIITDIWWNTCIDEQALGRFQRLGQLKRVHFVRIVVTRTVDSKLIKLQDKKKKNIANVIQDHDLDEAELADVLGYLDGDLDEEPDTSDDEGDDVYGEDGF</sequence>
<keyword evidence="2" id="KW-0378">Hydrolase</keyword>
<feature type="domain" description="Helicase C-terminal" evidence="6">
    <location>
        <begin position="651"/>
        <end position="812"/>
    </location>
</feature>
<dbReference type="InterPro" id="IPR050628">
    <property type="entry name" value="SNF2_RAD54_helicase_TF"/>
</dbReference>
<dbReference type="GO" id="GO:0005524">
    <property type="term" value="F:ATP binding"/>
    <property type="evidence" value="ECO:0007669"/>
    <property type="project" value="UniProtKB-KW"/>
</dbReference>
<keyword evidence="8" id="KW-1185">Reference proteome</keyword>
<evidence type="ECO:0000256" key="5">
    <source>
        <dbReference type="SAM" id="MobiDB-lite"/>
    </source>
</evidence>
<dbReference type="SUPFAM" id="SSF52540">
    <property type="entry name" value="P-loop containing nucleoside triphosphate hydrolases"/>
    <property type="match status" value="1"/>
</dbReference>
<evidence type="ECO:0000313" key="8">
    <source>
        <dbReference type="Proteomes" id="UP000177625"/>
    </source>
</evidence>
<evidence type="ECO:0000256" key="3">
    <source>
        <dbReference type="ARBA" id="ARBA00022806"/>
    </source>
</evidence>
<evidence type="ECO:0000256" key="4">
    <source>
        <dbReference type="ARBA" id="ARBA00022840"/>
    </source>
</evidence>
<dbReference type="Pfam" id="PF00176">
    <property type="entry name" value="SNF2-rel_dom"/>
    <property type="match status" value="1"/>
</dbReference>
<evidence type="ECO:0000256" key="1">
    <source>
        <dbReference type="ARBA" id="ARBA00022741"/>
    </source>
</evidence>
<dbReference type="GO" id="GO:0006281">
    <property type="term" value="P:DNA repair"/>
    <property type="evidence" value="ECO:0007669"/>
    <property type="project" value="TreeGrafter"/>
</dbReference>
<evidence type="ECO:0000256" key="2">
    <source>
        <dbReference type="ARBA" id="ARBA00022801"/>
    </source>
</evidence>
<evidence type="ECO:0000259" key="6">
    <source>
        <dbReference type="PROSITE" id="PS51194"/>
    </source>
</evidence>
<dbReference type="GO" id="GO:0016787">
    <property type="term" value="F:hydrolase activity"/>
    <property type="evidence" value="ECO:0007669"/>
    <property type="project" value="UniProtKB-KW"/>
</dbReference>
<dbReference type="PANTHER" id="PTHR45626:SF17">
    <property type="entry name" value="HELICASE-LIKE TRANSCRIPTION FACTOR"/>
    <property type="match status" value="1"/>
</dbReference>
<feature type="region of interest" description="Disordered" evidence="5">
    <location>
        <begin position="207"/>
        <end position="230"/>
    </location>
</feature>
<dbReference type="GO" id="GO:0005634">
    <property type="term" value="C:nucleus"/>
    <property type="evidence" value="ECO:0007669"/>
    <property type="project" value="TreeGrafter"/>
</dbReference>